<dbReference type="Proteomes" id="UP000286415">
    <property type="component" value="Unassembled WGS sequence"/>
</dbReference>
<dbReference type="GO" id="GO:0015918">
    <property type="term" value="P:sterol transport"/>
    <property type="evidence" value="ECO:0007669"/>
    <property type="project" value="InterPro"/>
</dbReference>
<feature type="chain" id="PRO_5035898190" evidence="4">
    <location>
        <begin position="22"/>
        <end position="150"/>
    </location>
</feature>
<reference evidence="6 7" key="2">
    <citation type="journal article" date="2021" name="Genomics">
        <title>High-quality reference genome for Clonorchis sinensis.</title>
        <authorList>
            <person name="Young N.D."/>
            <person name="Stroehlein A.J."/>
            <person name="Kinkar L."/>
            <person name="Wang T."/>
            <person name="Sohn W.M."/>
            <person name="Chang B.C.H."/>
            <person name="Kaur P."/>
            <person name="Weisz D."/>
            <person name="Dudchenko O."/>
            <person name="Aiden E.L."/>
            <person name="Korhonen P.K."/>
            <person name="Gasser R.B."/>
        </authorList>
    </citation>
    <scope>NUCLEOTIDE SEQUENCE [LARGE SCALE GENOMIC DNA]</scope>
    <source>
        <strain evidence="6">Cs-k2</strain>
    </source>
</reference>
<evidence type="ECO:0000256" key="4">
    <source>
        <dbReference type="SAM" id="SignalP"/>
    </source>
</evidence>
<comment type="similarity">
    <text evidence="2">Belongs to the NPC2 family.</text>
</comment>
<feature type="domain" description="MD-2-related lipid-recognition" evidence="5">
    <location>
        <begin position="24"/>
        <end position="146"/>
    </location>
</feature>
<dbReference type="FunFam" id="2.60.40.770:FF:000001">
    <property type="entry name" value="NPC intracellular cholesterol transporter 2"/>
    <property type="match status" value="1"/>
</dbReference>
<evidence type="ECO:0000313" key="6">
    <source>
        <dbReference type="EMBL" id="KAG5454988.1"/>
    </source>
</evidence>
<evidence type="ECO:0000259" key="5">
    <source>
        <dbReference type="SMART" id="SM00737"/>
    </source>
</evidence>
<comment type="caution">
    <text evidence="6">The sequence shown here is derived from an EMBL/GenBank/DDBJ whole genome shotgun (WGS) entry which is preliminary data.</text>
</comment>
<evidence type="ECO:0000256" key="1">
    <source>
        <dbReference type="ARBA" id="ARBA00004613"/>
    </source>
</evidence>
<dbReference type="Gene3D" id="2.60.40.770">
    <property type="match status" value="1"/>
</dbReference>
<evidence type="ECO:0000256" key="3">
    <source>
        <dbReference type="ARBA" id="ARBA00022525"/>
    </source>
</evidence>
<dbReference type="AlphaFoldDB" id="A0A8T1N1J0"/>
<evidence type="ECO:0000256" key="2">
    <source>
        <dbReference type="ARBA" id="ARBA00006370"/>
    </source>
</evidence>
<keyword evidence="4" id="KW-0732">Signal</keyword>
<dbReference type="SUPFAM" id="SSF81296">
    <property type="entry name" value="E set domains"/>
    <property type="match status" value="1"/>
</dbReference>
<evidence type="ECO:0000313" key="7">
    <source>
        <dbReference type="Proteomes" id="UP000286415"/>
    </source>
</evidence>
<dbReference type="OrthoDB" id="6332846at2759"/>
<sequence length="150" mass="16131">MHRFALLGCSIVIFATWLTDATSFRDCGSTTATVTRVTTSPCNGSPCILQKGSPATIRIAFRIGQPTNAGNAAVFGTMAGERISLPWSPGNTCGRVTPSCPIRPGVAYTYSFTGSVPVRLPSGLMTVRWELLDINQRPFLCVDFDVQLVE</sequence>
<dbReference type="PANTHER" id="PTHR11306:SF68">
    <property type="entry name" value="NPC INTRACELLULAR CHOLESTEROL TRANSPORTER 2"/>
    <property type="match status" value="1"/>
</dbReference>
<dbReference type="InterPro" id="IPR014756">
    <property type="entry name" value="Ig_E-set"/>
</dbReference>
<dbReference type="InterPro" id="IPR003172">
    <property type="entry name" value="ML_dom"/>
</dbReference>
<keyword evidence="3" id="KW-0964">Secreted</keyword>
<organism evidence="6 7">
    <name type="scientific">Clonorchis sinensis</name>
    <name type="common">Chinese liver fluke</name>
    <dbReference type="NCBI Taxonomy" id="79923"/>
    <lineage>
        <taxon>Eukaryota</taxon>
        <taxon>Metazoa</taxon>
        <taxon>Spiralia</taxon>
        <taxon>Lophotrochozoa</taxon>
        <taxon>Platyhelminthes</taxon>
        <taxon>Trematoda</taxon>
        <taxon>Digenea</taxon>
        <taxon>Opisthorchiida</taxon>
        <taxon>Opisthorchiata</taxon>
        <taxon>Opisthorchiidae</taxon>
        <taxon>Clonorchis</taxon>
    </lineage>
</organism>
<reference evidence="6 7" key="1">
    <citation type="journal article" date="2018" name="Biotechnol. Adv.">
        <title>Improved genomic resources and new bioinformatic workflow for the carcinogenic parasite Clonorchis sinensis: Biotechnological implications.</title>
        <authorList>
            <person name="Wang D."/>
            <person name="Korhonen P.K."/>
            <person name="Gasser R.B."/>
            <person name="Young N.D."/>
        </authorList>
    </citation>
    <scope>NUCLEOTIDE SEQUENCE [LARGE SCALE GENOMIC DNA]</scope>
    <source>
        <strain evidence="6">Cs-k2</strain>
    </source>
</reference>
<dbReference type="EMBL" id="NIRI02000005">
    <property type="protein sequence ID" value="KAG5454988.1"/>
    <property type="molecule type" value="Genomic_DNA"/>
</dbReference>
<dbReference type="InterPro" id="IPR039670">
    <property type="entry name" value="NPC2-like"/>
</dbReference>
<proteinExistence type="inferred from homology"/>
<dbReference type="PANTHER" id="PTHR11306">
    <property type="entry name" value="NIEMANN PICK TYPE C2 PROTEIN NPC2-RELATED"/>
    <property type="match status" value="1"/>
</dbReference>
<protein>
    <submittedName>
        <fullName evidence="6">Mite group 2 allergen Lep d 2</fullName>
    </submittedName>
</protein>
<name>A0A8T1N1J0_CLOSI</name>
<keyword evidence="7" id="KW-1185">Reference proteome</keyword>
<gene>
    <name evidence="6" type="ORF">CSKR_111330</name>
</gene>
<accession>A0A8T1N1J0</accession>
<dbReference type="Pfam" id="PF02221">
    <property type="entry name" value="E1_DerP2_DerF2"/>
    <property type="match status" value="1"/>
</dbReference>
<dbReference type="SMART" id="SM00737">
    <property type="entry name" value="ML"/>
    <property type="match status" value="1"/>
</dbReference>
<dbReference type="GO" id="GO:0032934">
    <property type="term" value="F:sterol binding"/>
    <property type="evidence" value="ECO:0007669"/>
    <property type="project" value="InterPro"/>
</dbReference>
<feature type="signal peptide" evidence="4">
    <location>
        <begin position="1"/>
        <end position="21"/>
    </location>
</feature>
<comment type="subcellular location">
    <subcellularLocation>
        <location evidence="1">Secreted</location>
    </subcellularLocation>
</comment>
<dbReference type="GO" id="GO:0005576">
    <property type="term" value="C:extracellular region"/>
    <property type="evidence" value="ECO:0007669"/>
    <property type="project" value="UniProtKB-SubCell"/>
</dbReference>